<dbReference type="SUPFAM" id="SSF51679">
    <property type="entry name" value="Bacterial luciferase-like"/>
    <property type="match status" value="1"/>
</dbReference>
<accession>A0A6J5CYR1</accession>
<feature type="domain" description="Luciferase-like" evidence="3">
    <location>
        <begin position="7"/>
        <end position="298"/>
    </location>
</feature>
<dbReference type="InterPro" id="IPR019949">
    <property type="entry name" value="CmoO-like"/>
</dbReference>
<dbReference type="NCBIfam" id="TIGR03558">
    <property type="entry name" value="oxido_grp_1"/>
    <property type="match status" value="1"/>
</dbReference>
<evidence type="ECO:0000259" key="3">
    <source>
        <dbReference type="Pfam" id="PF00296"/>
    </source>
</evidence>
<dbReference type="FunFam" id="3.20.20.30:FF:000002">
    <property type="entry name" value="LLM class flavin-dependent oxidoreductase"/>
    <property type="match status" value="1"/>
</dbReference>
<dbReference type="PANTHER" id="PTHR30137:SF6">
    <property type="entry name" value="LUCIFERASE-LIKE MONOOXYGENASE"/>
    <property type="match status" value="1"/>
</dbReference>
<keyword evidence="4" id="KW-0560">Oxidoreductase</keyword>
<dbReference type="GO" id="GO:0005829">
    <property type="term" value="C:cytosol"/>
    <property type="evidence" value="ECO:0007669"/>
    <property type="project" value="TreeGrafter"/>
</dbReference>
<evidence type="ECO:0000313" key="4">
    <source>
        <dbReference type="EMBL" id="CAB3746251.1"/>
    </source>
</evidence>
<dbReference type="InterPro" id="IPR050766">
    <property type="entry name" value="Bact_Lucif_Oxidored"/>
</dbReference>
<dbReference type="AlphaFoldDB" id="A0A6J5CYR1"/>
<dbReference type="EMBL" id="CADIKF010000001">
    <property type="protein sequence ID" value="CAB3746251.1"/>
    <property type="molecule type" value="Genomic_DNA"/>
</dbReference>
<dbReference type="InterPro" id="IPR011251">
    <property type="entry name" value="Luciferase-like_dom"/>
</dbReference>
<dbReference type="Gene3D" id="3.20.20.30">
    <property type="entry name" value="Luciferase-like domain"/>
    <property type="match status" value="1"/>
</dbReference>
<dbReference type="Pfam" id="PF00296">
    <property type="entry name" value="Bac_luciferase"/>
    <property type="match status" value="1"/>
</dbReference>
<dbReference type="PANTHER" id="PTHR30137">
    <property type="entry name" value="LUCIFERASE-LIKE MONOOXYGENASE"/>
    <property type="match status" value="1"/>
</dbReference>
<evidence type="ECO:0000256" key="2">
    <source>
        <dbReference type="ARBA" id="ARBA00074555"/>
    </source>
</evidence>
<proteinExistence type="predicted"/>
<organism evidence="4 5">
    <name type="scientific">Paraburkholderia solisilvae</name>
    <dbReference type="NCBI Taxonomy" id="624376"/>
    <lineage>
        <taxon>Bacteria</taxon>
        <taxon>Pseudomonadati</taxon>
        <taxon>Pseudomonadota</taxon>
        <taxon>Betaproteobacteria</taxon>
        <taxon>Burkholderiales</taxon>
        <taxon>Burkholderiaceae</taxon>
        <taxon>Paraburkholderia</taxon>
    </lineage>
</organism>
<name>A0A6J5CYR1_9BURK</name>
<protein>
    <recommendedName>
        <fullName evidence="2">Luciferase-like monooxygenase</fullName>
    </recommendedName>
</protein>
<evidence type="ECO:0000256" key="1">
    <source>
        <dbReference type="ARBA" id="ARBA00007789"/>
    </source>
</evidence>
<sequence>MRNPVPFSVLDFSLIRAGETAAHALNQSVEMARAAEALGFARYWVAEHHGAQTVASAATAVVIGHIAGRTSTIRVGSGGVMLPNHTPLVIAEQFGTLESLYPGRIDLGVGRAAGSVHDDVAKVLRSTPEARERFPDDLRELQSLFREPEPGKPVCAVPGAGLDVPIWVLASSPFSAQQGAQLGLPLAFATHIGADARDTAIAAYRANFQPSAVLDRPYVMIAGVVTAADTEADAQFLFSSLQQLSLGRLRGTPMMRLAPPVSHFDTLTSDDERARLAVAVRAAITGSPQQVEQKLATLIDETDADEVMVLSFIHDLDARRRSLEIIGKVRDSLNARRAAIAQ</sequence>
<dbReference type="InterPro" id="IPR036661">
    <property type="entry name" value="Luciferase-like_sf"/>
</dbReference>
<reference evidence="4 5" key="1">
    <citation type="submission" date="2020-04" db="EMBL/GenBank/DDBJ databases">
        <authorList>
            <person name="De Canck E."/>
        </authorList>
    </citation>
    <scope>NUCLEOTIDE SEQUENCE [LARGE SCALE GENOMIC DNA]</scope>
    <source>
        <strain evidence="4 5">LMG 29739</strain>
    </source>
</reference>
<evidence type="ECO:0000313" key="5">
    <source>
        <dbReference type="Proteomes" id="UP000494329"/>
    </source>
</evidence>
<comment type="similarity">
    <text evidence="1">To bacterial alkanal monooxygenase alpha and beta chains.</text>
</comment>
<dbReference type="RefSeq" id="WP_175108814.1">
    <property type="nucleotide sequence ID" value="NZ_CADIKF010000001.1"/>
</dbReference>
<keyword evidence="5" id="KW-1185">Reference proteome</keyword>
<gene>
    <name evidence="4" type="primary">fgd</name>
    <name evidence="4" type="ORF">LMG29739_00138</name>
</gene>
<dbReference type="GO" id="GO:0016705">
    <property type="term" value="F:oxidoreductase activity, acting on paired donors, with incorporation or reduction of molecular oxygen"/>
    <property type="evidence" value="ECO:0007669"/>
    <property type="project" value="InterPro"/>
</dbReference>
<dbReference type="Proteomes" id="UP000494329">
    <property type="component" value="Unassembled WGS sequence"/>
</dbReference>